<dbReference type="AlphaFoldDB" id="A0A286GYA2"/>
<dbReference type="EMBL" id="OCNJ01000013">
    <property type="protein sequence ID" value="SOE00517.1"/>
    <property type="molecule type" value="Genomic_DNA"/>
</dbReference>
<keyword evidence="2" id="KW-1185">Reference proteome</keyword>
<protein>
    <submittedName>
        <fullName evidence="1">Uncharacterized protein</fullName>
    </submittedName>
</protein>
<proteinExistence type="predicted"/>
<accession>A0A286GYA2</accession>
<dbReference type="RefSeq" id="WP_097281248.1">
    <property type="nucleotide sequence ID" value="NZ_OCNJ01000013.1"/>
</dbReference>
<dbReference type="Proteomes" id="UP000219621">
    <property type="component" value="Unassembled WGS sequence"/>
</dbReference>
<evidence type="ECO:0000313" key="1">
    <source>
        <dbReference type="EMBL" id="SOE00517.1"/>
    </source>
</evidence>
<gene>
    <name evidence="1" type="ORF">SAMN05421508_11315</name>
</gene>
<evidence type="ECO:0000313" key="2">
    <source>
        <dbReference type="Proteomes" id="UP000219621"/>
    </source>
</evidence>
<reference evidence="1 2" key="1">
    <citation type="submission" date="2017-09" db="EMBL/GenBank/DDBJ databases">
        <authorList>
            <person name="Ehlers B."/>
            <person name="Leendertz F.H."/>
        </authorList>
    </citation>
    <scope>NUCLEOTIDE SEQUENCE [LARGE SCALE GENOMIC DNA]</scope>
    <source>
        <strain evidence="1 2">USBA 140</strain>
    </source>
</reference>
<organism evidence="1 2">
    <name type="scientific">Caenispirillum bisanense</name>
    <dbReference type="NCBI Taxonomy" id="414052"/>
    <lineage>
        <taxon>Bacteria</taxon>
        <taxon>Pseudomonadati</taxon>
        <taxon>Pseudomonadota</taxon>
        <taxon>Alphaproteobacteria</taxon>
        <taxon>Rhodospirillales</taxon>
        <taxon>Novispirillaceae</taxon>
        <taxon>Caenispirillum</taxon>
    </lineage>
</organism>
<name>A0A286GYA2_9PROT</name>
<sequence length="141" mass="15067">MILCLLTACRATARALYADCPRGLFGSIRTAADPTCAAAPELLDRDEHLFVAAACRDGALTDFLDDARWTPAALADMVRPLLPARWHGRVHLAAGATVPDFAAALLEILGRDTFAGRVFGLRDNPQFAIPAAGDRLWIPAA</sequence>